<keyword evidence="3" id="KW-1185">Reference proteome</keyword>
<organism evidence="2 3">
    <name type="scientific">Granulicella aggregans</name>
    <dbReference type="NCBI Taxonomy" id="474949"/>
    <lineage>
        <taxon>Bacteria</taxon>
        <taxon>Pseudomonadati</taxon>
        <taxon>Acidobacteriota</taxon>
        <taxon>Terriglobia</taxon>
        <taxon>Terriglobales</taxon>
        <taxon>Acidobacteriaceae</taxon>
        <taxon>Granulicella</taxon>
    </lineage>
</organism>
<gene>
    <name evidence="2" type="ORF">HDF16_005973</name>
</gene>
<proteinExistence type="predicted"/>
<feature type="signal peptide" evidence="1">
    <location>
        <begin position="1"/>
        <end position="31"/>
    </location>
</feature>
<feature type="chain" id="PRO_5030802460" evidence="1">
    <location>
        <begin position="32"/>
        <end position="65"/>
    </location>
</feature>
<reference evidence="2 3" key="1">
    <citation type="submission" date="2020-08" db="EMBL/GenBank/DDBJ databases">
        <title>Genomic Encyclopedia of Type Strains, Phase IV (KMG-V): Genome sequencing to study the core and pangenomes of soil and plant-associated prokaryotes.</title>
        <authorList>
            <person name="Whitman W."/>
        </authorList>
    </citation>
    <scope>NUCLEOTIDE SEQUENCE [LARGE SCALE GENOMIC DNA]</scope>
    <source>
        <strain evidence="2 3">M8UP14</strain>
    </source>
</reference>
<dbReference type="Proteomes" id="UP000540989">
    <property type="component" value="Unassembled WGS sequence"/>
</dbReference>
<evidence type="ECO:0000313" key="2">
    <source>
        <dbReference type="EMBL" id="MBB5061237.1"/>
    </source>
</evidence>
<accession>A0A7W7ZJS7</accession>
<comment type="caution">
    <text evidence="2">The sequence shown here is derived from an EMBL/GenBank/DDBJ whole genome shotgun (WGS) entry which is preliminary data.</text>
</comment>
<dbReference type="AlphaFoldDB" id="A0A7W7ZJS7"/>
<evidence type="ECO:0000256" key="1">
    <source>
        <dbReference type="SAM" id="SignalP"/>
    </source>
</evidence>
<keyword evidence="1" id="KW-0732">Signal</keyword>
<dbReference type="EMBL" id="JACHIP010000032">
    <property type="protein sequence ID" value="MBB5061237.1"/>
    <property type="molecule type" value="Genomic_DNA"/>
</dbReference>
<evidence type="ECO:0000313" key="3">
    <source>
        <dbReference type="Proteomes" id="UP000540989"/>
    </source>
</evidence>
<name>A0A7W7ZJS7_9BACT</name>
<protein>
    <submittedName>
        <fullName evidence="2">Uncharacterized protein</fullName>
    </submittedName>
</protein>
<sequence length="65" mass="6883">MLFASLRSPSLRALTITVATAAATFSVPAFAAPSSRAMYQALVMSASDPEKGYPELEAVMKFEPS</sequence>